<dbReference type="EMBL" id="FOKG01000019">
    <property type="protein sequence ID" value="SFB55810.1"/>
    <property type="molecule type" value="Genomic_DNA"/>
</dbReference>
<dbReference type="InterPro" id="IPR036390">
    <property type="entry name" value="WH_DNA-bd_sf"/>
</dbReference>
<dbReference type="InterPro" id="IPR036388">
    <property type="entry name" value="WH-like_DNA-bd_sf"/>
</dbReference>
<proteinExistence type="inferred from homology"/>
<evidence type="ECO:0000313" key="6">
    <source>
        <dbReference type="EMBL" id="SFB55810.1"/>
    </source>
</evidence>
<dbReference type="RefSeq" id="WP_091676597.1">
    <property type="nucleotide sequence ID" value="NZ_FOKG01000019.1"/>
</dbReference>
<dbReference type="GO" id="GO:0003677">
    <property type="term" value="F:DNA binding"/>
    <property type="evidence" value="ECO:0007669"/>
    <property type="project" value="UniProtKB-KW"/>
</dbReference>
<dbReference type="CDD" id="cd05466">
    <property type="entry name" value="PBP2_LTTR_substrate"/>
    <property type="match status" value="1"/>
</dbReference>
<dbReference type="PROSITE" id="PS50931">
    <property type="entry name" value="HTH_LYSR"/>
    <property type="match status" value="1"/>
</dbReference>
<dbReference type="GO" id="GO:0032993">
    <property type="term" value="C:protein-DNA complex"/>
    <property type="evidence" value="ECO:0007669"/>
    <property type="project" value="TreeGrafter"/>
</dbReference>
<evidence type="ECO:0000256" key="1">
    <source>
        <dbReference type="ARBA" id="ARBA00009437"/>
    </source>
</evidence>
<evidence type="ECO:0000256" key="4">
    <source>
        <dbReference type="ARBA" id="ARBA00023163"/>
    </source>
</evidence>
<evidence type="ECO:0000313" key="7">
    <source>
        <dbReference type="Proteomes" id="UP000243799"/>
    </source>
</evidence>
<name>A0A1I1C4U4_9PSEU</name>
<sequence>MLDLRRLDILVRFAAHHSITATAEDLGYSPSAISQQLATLEREAGVALLERTAHSAVLTDAGRELAEHAVAILDAVETARGSVRARAGSVSGRVTVSCIPGLAVRIAPELAALQERHPELVVIARETGSVGAATDILGRACDIAVIDDWNRSPASTSGLTSIRLHHEHVVLAVPAGHPATRLPEPVSAVALRRTVEPATWLSAPAGHLSRNAGDQRLTAVAATPARRWEFEGLHVMAALVGTGAGIAFLPESIATAEAGVVGLRITPRMDRHLVGLTRRNTSHNPAIAACLTAIRNALAPPDTSE</sequence>
<keyword evidence="2" id="KW-0805">Transcription regulation</keyword>
<dbReference type="Pfam" id="PF03466">
    <property type="entry name" value="LysR_substrate"/>
    <property type="match status" value="1"/>
</dbReference>
<comment type="similarity">
    <text evidence="1">Belongs to the LysR transcriptional regulatory family.</text>
</comment>
<keyword evidence="7" id="KW-1185">Reference proteome</keyword>
<evidence type="ECO:0000256" key="3">
    <source>
        <dbReference type="ARBA" id="ARBA00023125"/>
    </source>
</evidence>
<dbReference type="PANTHER" id="PTHR30346:SF29">
    <property type="entry name" value="LYSR SUBSTRATE-BINDING"/>
    <property type="match status" value="1"/>
</dbReference>
<dbReference type="STRING" id="490629.SAMN05216266_11958"/>
<evidence type="ECO:0000256" key="2">
    <source>
        <dbReference type="ARBA" id="ARBA00023015"/>
    </source>
</evidence>
<organism evidence="6 7">
    <name type="scientific">Amycolatopsis marina</name>
    <dbReference type="NCBI Taxonomy" id="490629"/>
    <lineage>
        <taxon>Bacteria</taxon>
        <taxon>Bacillati</taxon>
        <taxon>Actinomycetota</taxon>
        <taxon>Actinomycetes</taxon>
        <taxon>Pseudonocardiales</taxon>
        <taxon>Pseudonocardiaceae</taxon>
        <taxon>Amycolatopsis</taxon>
    </lineage>
</organism>
<dbReference type="PANTHER" id="PTHR30346">
    <property type="entry name" value="TRANSCRIPTIONAL DUAL REGULATOR HCAR-RELATED"/>
    <property type="match status" value="1"/>
</dbReference>
<dbReference type="Proteomes" id="UP000243799">
    <property type="component" value="Unassembled WGS sequence"/>
</dbReference>
<dbReference type="AlphaFoldDB" id="A0A1I1C4U4"/>
<keyword evidence="4" id="KW-0804">Transcription</keyword>
<dbReference type="InterPro" id="IPR000847">
    <property type="entry name" value="LysR_HTH_N"/>
</dbReference>
<dbReference type="OrthoDB" id="4131546at2"/>
<dbReference type="GO" id="GO:0003700">
    <property type="term" value="F:DNA-binding transcription factor activity"/>
    <property type="evidence" value="ECO:0007669"/>
    <property type="project" value="InterPro"/>
</dbReference>
<feature type="domain" description="HTH lysR-type" evidence="5">
    <location>
        <begin position="2"/>
        <end position="59"/>
    </location>
</feature>
<dbReference type="Pfam" id="PF00126">
    <property type="entry name" value="HTH_1"/>
    <property type="match status" value="1"/>
</dbReference>
<gene>
    <name evidence="6" type="ORF">SAMN05216266_11958</name>
</gene>
<dbReference type="InterPro" id="IPR005119">
    <property type="entry name" value="LysR_subst-bd"/>
</dbReference>
<protein>
    <submittedName>
        <fullName evidence="6">DNA-binding transcriptional regulator, LysR family</fullName>
    </submittedName>
</protein>
<dbReference type="Gene3D" id="1.10.10.10">
    <property type="entry name" value="Winged helix-like DNA-binding domain superfamily/Winged helix DNA-binding domain"/>
    <property type="match status" value="1"/>
</dbReference>
<dbReference type="Gene3D" id="3.40.190.290">
    <property type="match status" value="1"/>
</dbReference>
<accession>A0A1I1C4U4</accession>
<reference evidence="7" key="1">
    <citation type="submission" date="2016-10" db="EMBL/GenBank/DDBJ databases">
        <authorList>
            <person name="Varghese N."/>
            <person name="Submissions S."/>
        </authorList>
    </citation>
    <scope>NUCLEOTIDE SEQUENCE [LARGE SCALE GENOMIC DNA]</scope>
    <source>
        <strain evidence="7">CGMCC 4.3568</strain>
    </source>
</reference>
<evidence type="ECO:0000259" key="5">
    <source>
        <dbReference type="PROSITE" id="PS50931"/>
    </source>
</evidence>
<dbReference type="SUPFAM" id="SSF53850">
    <property type="entry name" value="Periplasmic binding protein-like II"/>
    <property type="match status" value="1"/>
</dbReference>
<dbReference type="FunFam" id="1.10.10.10:FF:000001">
    <property type="entry name" value="LysR family transcriptional regulator"/>
    <property type="match status" value="1"/>
</dbReference>
<keyword evidence="3 6" id="KW-0238">DNA-binding</keyword>
<dbReference type="SUPFAM" id="SSF46785">
    <property type="entry name" value="Winged helix' DNA-binding domain"/>
    <property type="match status" value="1"/>
</dbReference>